<evidence type="ECO:0000313" key="13">
    <source>
        <dbReference type="Ensembl" id="ENSTRUP00000031195.2"/>
    </source>
</evidence>
<evidence type="ECO:0000256" key="9">
    <source>
        <dbReference type="ARBA" id="ARBA00023136"/>
    </source>
</evidence>
<evidence type="ECO:0000313" key="14">
    <source>
        <dbReference type="Proteomes" id="UP000005226"/>
    </source>
</evidence>
<sequence>MYPPSGHDEPQSLHVAVISGPQRRRHAVLIRRVQILPRRLLQQVQAAIPGRLVVPVIHGARMTCKDKETEQAHLSNSTSAPGQTENPCEPDPDADTVVRERPRNWGWMLSGIFCVNILILGCALVSSSAYKEVDIDMSDLQIFLTILLILTSIWMIYYITYTARQEDAVVYKDGHAGPVWLRGGLVVFGVLSIIMDIFKITSYVGYVHCDSAVKVVFPVVQLVFVVVQTYFFWFHSKDCVQVQKNLSRCGLMLTLSTNLVVWMTAVTEESLHQTTFPDYLGNDTKISGRSAFISKAAYGDDKCKCSHTSCAVFKKAYYYLYPFNIEYSLFASAMAYVLWKNVGRVLDEHGHHHIKFRLKDIALGPVAGVLLVTAGLATFIVYEIEMLKEDSDKEKKDNALMMHFVMNIVIVVLMSVTTVIGCAMFKVDHREHVSDKNPTRNLDVGLLVGASLGQFIISYFSIIATIGAGAKGHLNRLNLTGGILMVIQLGLQNFFIIEGLHREPFHEVQPMPTVVVNPYVLEPMKDLGNLGGSETKPSPALAEPSLHSHPAEHRPKLLWKRRVLKEVCAFLLLGNLILWIMPAFGARPQFDHNTEMDFYKFNLWATVVNVGLPFGIFYRMHSVASLFEVYLTS</sequence>
<dbReference type="HOGENOM" id="CLU_032913_0_0_1"/>
<dbReference type="GO" id="GO:0015252">
    <property type="term" value="F:proton channel activity"/>
    <property type="evidence" value="ECO:0007669"/>
    <property type="project" value="InterPro"/>
</dbReference>
<keyword evidence="9 12" id="KW-0472">Membrane</keyword>
<keyword evidence="14" id="KW-1185">Reference proteome</keyword>
<feature type="transmembrane region" description="Helical" evidence="12">
    <location>
        <begin position="601"/>
        <end position="618"/>
    </location>
</feature>
<feature type="transmembrane region" description="Helical" evidence="12">
    <location>
        <begin position="402"/>
        <end position="425"/>
    </location>
</feature>
<dbReference type="PANTHER" id="PTHR21522:SF35">
    <property type="entry name" value="PROTON CHANNEL OTOP2"/>
    <property type="match status" value="1"/>
</dbReference>
<dbReference type="InterPro" id="IPR004878">
    <property type="entry name" value="Otopetrin"/>
</dbReference>
<reference evidence="13" key="2">
    <citation type="submission" date="2025-08" db="UniProtKB">
        <authorList>
            <consortium name="Ensembl"/>
        </authorList>
    </citation>
    <scope>IDENTIFICATION</scope>
</reference>
<evidence type="ECO:0000256" key="11">
    <source>
        <dbReference type="SAM" id="MobiDB-lite"/>
    </source>
</evidence>
<dbReference type="Proteomes" id="UP000005226">
    <property type="component" value="Chromosome 5"/>
</dbReference>
<dbReference type="STRING" id="31033.ENSTRUP00000031195"/>
<keyword evidence="8" id="KW-0406">Ion transport</keyword>
<feature type="compositionally biased region" description="Polar residues" evidence="11">
    <location>
        <begin position="72"/>
        <end position="86"/>
    </location>
</feature>
<dbReference type="GeneTree" id="ENSGT00940000156691"/>
<evidence type="ECO:0000256" key="6">
    <source>
        <dbReference type="ARBA" id="ARBA00022781"/>
    </source>
</evidence>
<keyword evidence="4" id="KW-1003">Cell membrane</keyword>
<evidence type="ECO:0000256" key="5">
    <source>
        <dbReference type="ARBA" id="ARBA00022692"/>
    </source>
</evidence>
<dbReference type="GO" id="GO:0005886">
    <property type="term" value="C:plasma membrane"/>
    <property type="evidence" value="ECO:0007669"/>
    <property type="project" value="UniProtKB-SubCell"/>
</dbReference>
<evidence type="ECO:0000256" key="8">
    <source>
        <dbReference type="ARBA" id="ARBA00023065"/>
    </source>
</evidence>
<feature type="transmembrane region" description="Helical" evidence="12">
    <location>
        <begin position="212"/>
        <end position="234"/>
    </location>
</feature>
<accession>H2U2N4</accession>
<dbReference type="eggNOG" id="KOG4740">
    <property type="taxonomic scope" value="Eukaryota"/>
</dbReference>
<comment type="similarity">
    <text evidence="2">Belongs to the otopetrin family.</text>
</comment>
<evidence type="ECO:0000256" key="10">
    <source>
        <dbReference type="ARBA" id="ARBA00023303"/>
    </source>
</evidence>
<keyword evidence="6" id="KW-0375">Hydrogen ion transport</keyword>
<name>H2U2N4_TAKRU</name>
<dbReference type="Pfam" id="PF03189">
    <property type="entry name" value="Otopetrin"/>
    <property type="match status" value="3"/>
</dbReference>
<evidence type="ECO:0000256" key="3">
    <source>
        <dbReference type="ARBA" id="ARBA00022448"/>
    </source>
</evidence>
<keyword evidence="7 12" id="KW-1133">Transmembrane helix</keyword>
<comment type="subcellular location">
    <subcellularLocation>
        <location evidence="1">Cell membrane</location>
        <topology evidence="1">Multi-pass membrane protein</topology>
    </subcellularLocation>
</comment>
<dbReference type="InParanoid" id="H2U2N4"/>
<gene>
    <name evidence="13" type="primary">otop2</name>
</gene>
<keyword evidence="10" id="KW-0407">Ion channel</keyword>
<protein>
    <submittedName>
        <fullName evidence="13">Otopetrin 2</fullName>
    </submittedName>
</protein>
<dbReference type="AlphaFoldDB" id="H2U2N4"/>
<reference evidence="13 14" key="1">
    <citation type="journal article" date="2011" name="Genome Biol. Evol.">
        <title>Integration of the genetic map and genome assembly of fugu facilitates insights into distinct features of genome evolution in teleosts and mammals.</title>
        <authorList>
            <person name="Kai W."/>
            <person name="Kikuchi K."/>
            <person name="Tohari S."/>
            <person name="Chew A.K."/>
            <person name="Tay A."/>
            <person name="Fujiwara A."/>
            <person name="Hosoya S."/>
            <person name="Suetake H."/>
            <person name="Naruse K."/>
            <person name="Brenner S."/>
            <person name="Suzuki Y."/>
            <person name="Venkatesh B."/>
        </authorList>
    </citation>
    <scope>NUCLEOTIDE SEQUENCE [LARGE SCALE GENOMIC DNA]</scope>
</reference>
<feature type="transmembrane region" description="Helical" evidence="12">
    <location>
        <begin position="179"/>
        <end position="200"/>
    </location>
</feature>
<organism evidence="13 14">
    <name type="scientific">Takifugu rubripes</name>
    <name type="common">Japanese pufferfish</name>
    <name type="synonym">Fugu rubripes</name>
    <dbReference type="NCBI Taxonomy" id="31033"/>
    <lineage>
        <taxon>Eukaryota</taxon>
        <taxon>Metazoa</taxon>
        <taxon>Chordata</taxon>
        <taxon>Craniata</taxon>
        <taxon>Vertebrata</taxon>
        <taxon>Euteleostomi</taxon>
        <taxon>Actinopterygii</taxon>
        <taxon>Neopterygii</taxon>
        <taxon>Teleostei</taxon>
        <taxon>Neoteleostei</taxon>
        <taxon>Acanthomorphata</taxon>
        <taxon>Eupercaria</taxon>
        <taxon>Tetraodontiformes</taxon>
        <taxon>Tetradontoidea</taxon>
        <taxon>Tetraodontidae</taxon>
        <taxon>Takifugu</taxon>
    </lineage>
</organism>
<evidence type="ECO:0000256" key="12">
    <source>
        <dbReference type="SAM" id="Phobius"/>
    </source>
</evidence>
<proteinExistence type="inferred from homology"/>
<feature type="region of interest" description="Disordered" evidence="11">
    <location>
        <begin position="67"/>
        <end position="96"/>
    </location>
</feature>
<feature type="transmembrane region" description="Helical" evidence="12">
    <location>
        <begin position="318"/>
        <end position="339"/>
    </location>
</feature>
<evidence type="ECO:0000256" key="4">
    <source>
        <dbReference type="ARBA" id="ARBA00022475"/>
    </source>
</evidence>
<dbReference type="Ensembl" id="ENSTRUT00000031316.3">
    <property type="protein sequence ID" value="ENSTRUP00000031195.2"/>
    <property type="gene ID" value="ENSTRUG00000025693.2"/>
</dbReference>
<dbReference type="PANTHER" id="PTHR21522">
    <property type="entry name" value="PROTON CHANNEL OTOP"/>
    <property type="match status" value="1"/>
</dbReference>
<reference evidence="13" key="3">
    <citation type="submission" date="2025-09" db="UniProtKB">
        <authorList>
            <consortium name="Ensembl"/>
        </authorList>
    </citation>
    <scope>IDENTIFICATION</scope>
</reference>
<keyword evidence="3" id="KW-0813">Transport</keyword>
<feature type="transmembrane region" description="Helical" evidence="12">
    <location>
        <begin position="360"/>
        <end position="382"/>
    </location>
</feature>
<evidence type="ECO:0000256" key="2">
    <source>
        <dbReference type="ARBA" id="ARBA00006513"/>
    </source>
</evidence>
<evidence type="ECO:0000256" key="1">
    <source>
        <dbReference type="ARBA" id="ARBA00004651"/>
    </source>
</evidence>
<feature type="transmembrane region" description="Helical" evidence="12">
    <location>
        <begin position="142"/>
        <end position="159"/>
    </location>
</feature>
<evidence type="ECO:0000256" key="7">
    <source>
        <dbReference type="ARBA" id="ARBA00022989"/>
    </source>
</evidence>
<dbReference type="OMA" id="DGFLITC"/>
<feature type="transmembrane region" description="Helical" evidence="12">
    <location>
        <begin position="563"/>
        <end position="581"/>
    </location>
</feature>
<feature type="transmembrane region" description="Helical" evidence="12">
    <location>
        <begin position="446"/>
        <end position="467"/>
    </location>
</feature>
<feature type="transmembrane region" description="Helical" evidence="12">
    <location>
        <begin position="107"/>
        <end position="130"/>
    </location>
</feature>
<keyword evidence="5 12" id="KW-0812">Transmembrane</keyword>